<keyword evidence="2" id="KW-0812">Transmembrane</keyword>
<feature type="transmembrane region" description="Helical" evidence="2">
    <location>
        <begin position="272"/>
        <end position="295"/>
    </location>
</feature>
<evidence type="ECO:0000313" key="3">
    <source>
        <dbReference type="EMBL" id="RPA86079.1"/>
    </source>
</evidence>
<dbReference type="OrthoDB" id="2589563at2759"/>
<feature type="compositionally biased region" description="Basic and acidic residues" evidence="1">
    <location>
        <begin position="140"/>
        <end position="151"/>
    </location>
</feature>
<dbReference type="AlphaFoldDB" id="A0A3N4IJS8"/>
<feature type="region of interest" description="Disordered" evidence="1">
    <location>
        <begin position="202"/>
        <end position="234"/>
    </location>
</feature>
<dbReference type="Proteomes" id="UP000275078">
    <property type="component" value="Unassembled WGS sequence"/>
</dbReference>
<feature type="transmembrane region" description="Helical" evidence="2">
    <location>
        <begin position="394"/>
        <end position="418"/>
    </location>
</feature>
<evidence type="ECO:0000256" key="1">
    <source>
        <dbReference type="SAM" id="MobiDB-lite"/>
    </source>
</evidence>
<dbReference type="GO" id="GO:0071944">
    <property type="term" value="C:cell periphery"/>
    <property type="evidence" value="ECO:0007669"/>
    <property type="project" value="TreeGrafter"/>
</dbReference>
<dbReference type="GO" id="GO:0000324">
    <property type="term" value="C:fungal-type vacuole"/>
    <property type="evidence" value="ECO:0007669"/>
    <property type="project" value="TreeGrafter"/>
</dbReference>
<keyword evidence="2" id="KW-0472">Membrane</keyword>
<proteinExistence type="predicted"/>
<dbReference type="InterPro" id="IPR037737">
    <property type="entry name" value="Srf1"/>
</dbReference>
<organism evidence="3 4">
    <name type="scientific">Ascobolus immersus RN42</name>
    <dbReference type="NCBI Taxonomy" id="1160509"/>
    <lineage>
        <taxon>Eukaryota</taxon>
        <taxon>Fungi</taxon>
        <taxon>Dikarya</taxon>
        <taxon>Ascomycota</taxon>
        <taxon>Pezizomycotina</taxon>
        <taxon>Pezizomycetes</taxon>
        <taxon>Pezizales</taxon>
        <taxon>Ascobolaceae</taxon>
        <taxon>Ascobolus</taxon>
    </lineage>
</organism>
<keyword evidence="4" id="KW-1185">Reference proteome</keyword>
<gene>
    <name evidence="3" type="ORF">BJ508DRAFT_159536</name>
</gene>
<keyword evidence="2" id="KW-1133">Transmembrane helix</keyword>
<evidence type="ECO:0000256" key="2">
    <source>
        <dbReference type="SAM" id="Phobius"/>
    </source>
</evidence>
<dbReference type="PANTHER" id="PTHR36819:SF1">
    <property type="entry name" value="REGULATOR OF PHOSPHOLIPASE D SRF1"/>
    <property type="match status" value="1"/>
</dbReference>
<accession>A0A3N4IJS8</accession>
<feature type="transmembrane region" description="Helical" evidence="2">
    <location>
        <begin position="307"/>
        <end position="326"/>
    </location>
</feature>
<protein>
    <recommendedName>
        <fullName evidence="5">Regulator of phospholipase D SRF1</fullName>
    </recommendedName>
</protein>
<feature type="compositionally biased region" description="Low complexity" evidence="1">
    <location>
        <begin position="74"/>
        <end position="92"/>
    </location>
</feature>
<dbReference type="PANTHER" id="PTHR36819">
    <property type="entry name" value="REGULATOR OF PHOSPHOLIPASE D SRF1"/>
    <property type="match status" value="1"/>
</dbReference>
<name>A0A3N4IJS8_ASCIM</name>
<feature type="transmembrane region" description="Helical" evidence="2">
    <location>
        <begin position="346"/>
        <end position="364"/>
    </location>
</feature>
<evidence type="ECO:0008006" key="5">
    <source>
        <dbReference type="Google" id="ProtNLM"/>
    </source>
</evidence>
<feature type="compositionally biased region" description="Gly residues" evidence="1">
    <location>
        <begin position="45"/>
        <end position="58"/>
    </location>
</feature>
<sequence>MASNGVPLPTNLHHGGHGHHGLSDKRSVKSGRAKRSVNAQPPGMGRSGGGSGGEGGVAGASQQYSHLRGESLRSADYSISSRSVRSAATTSDTLKKTESTGHAHGRGVRTVPTWVVTREGPHDDDKAFQPPVPPPTAARRPPERSAHDAQREATPVTMQRPARESASRWRNFVEVSHPPGTAHSEKIDNDSWLDQSALSQPWLASSSRGGGSRAGIQTSGTDLEANGRGSRSSALRDDDDDFLFLTETKSKRQRSWYKKMQIMLLNSPMVPLAFRAFIWILSLLALAFACTIFQLSQEKDLQQKPSTIMAIVVDALALVYLIYITYDEYSGKPLGLRSPTAKMRLVMMDLVFIVFDSANLSLAFDTLFDTRWSCSVEGEGKWGLDNNICGRQRALSAFLFLALLGWISTFTVSLFRLVERVARSA</sequence>
<evidence type="ECO:0000313" key="4">
    <source>
        <dbReference type="Proteomes" id="UP000275078"/>
    </source>
</evidence>
<reference evidence="3 4" key="1">
    <citation type="journal article" date="2018" name="Nat. Ecol. Evol.">
        <title>Pezizomycetes genomes reveal the molecular basis of ectomycorrhizal truffle lifestyle.</title>
        <authorList>
            <person name="Murat C."/>
            <person name="Payen T."/>
            <person name="Noel B."/>
            <person name="Kuo A."/>
            <person name="Morin E."/>
            <person name="Chen J."/>
            <person name="Kohler A."/>
            <person name="Krizsan K."/>
            <person name="Balestrini R."/>
            <person name="Da Silva C."/>
            <person name="Montanini B."/>
            <person name="Hainaut M."/>
            <person name="Levati E."/>
            <person name="Barry K.W."/>
            <person name="Belfiori B."/>
            <person name="Cichocki N."/>
            <person name="Clum A."/>
            <person name="Dockter R.B."/>
            <person name="Fauchery L."/>
            <person name="Guy J."/>
            <person name="Iotti M."/>
            <person name="Le Tacon F."/>
            <person name="Lindquist E.A."/>
            <person name="Lipzen A."/>
            <person name="Malagnac F."/>
            <person name="Mello A."/>
            <person name="Molinier V."/>
            <person name="Miyauchi S."/>
            <person name="Poulain J."/>
            <person name="Riccioni C."/>
            <person name="Rubini A."/>
            <person name="Sitrit Y."/>
            <person name="Splivallo R."/>
            <person name="Traeger S."/>
            <person name="Wang M."/>
            <person name="Zifcakova L."/>
            <person name="Wipf D."/>
            <person name="Zambonelli A."/>
            <person name="Paolocci F."/>
            <person name="Nowrousian M."/>
            <person name="Ottonello S."/>
            <person name="Baldrian P."/>
            <person name="Spatafora J.W."/>
            <person name="Henrissat B."/>
            <person name="Nagy L.G."/>
            <person name="Aury J.M."/>
            <person name="Wincker P."/>
            <person name="Grigoriev I.V."/>
            <person name="Bonfante P."/>
            <person name="Martin F.M."/>
        </authorList>
    </citation>
    <scope>NUCLEOTIDE SEQUENCE [LARGE SCALE GENOMIC DNA]</scope>
    <source>
        <strain evidence="3 4">RN42</strain>
    </source>
</reference>
<feature type="region of interest" description="Disordered" evidence="1">
    <location>
        <begin position="1"/>
        <end position="168"/>
    </location>
</feature>
<dbReference type="EMBL" id="ML119651">
    <property type="protein sequence ID" value="RPA86079.1"/>
    <property type="molecule type" value="Genomic_DNA"/>
</dbReference>